<keyword evidence="2" id="KW-1185">Reference proteome</keyword>
<organism evidence="1 2">
    <name type="scientific">Stieleria maiorica</name>
    <dbReference type="NCBI Taxonomy" id="2795974"/>
    <lineage>
        <taxon>Bacteria</taxon>
        <taxon>Pseudomonadati</taxon>
        <taxon>Planctomycetota</taxon>
        <taxon>Planctomycetia</taxon>
        <taxon>Pirellulales</taxon>
        <taxon>Pirellulaceae</taxon>
        <taxon>Stieleria</taxon>
    </lineage>
</organism>
<dbReference type="EMBL" id="CP036264">
    <property type="protein sequence ID" value="QEG00619.1"/>
    <property type="molecule type" value="Genomic_DNA"/>
</dbReference>
<dbReference type="KEGG" id="smam:Mal15_46900"/>
<evidence type="ECO:0008006" key="3">
    <source>
        <dbReference type="Google" id="ProtNLM"/>
    </source>
</evidence>
<dbReference type="AlphaFoldDB" id="A0A5B9MHL5"/>
<dbReference type="Proteomes" id="UP000321353">
    <property type="component" value="Chromosome"/>
</dbReference>
<gene>
    <name evidence="1" type="ORF">Mal15_46900</name>
</gene>
<sequence length="313" mass="34867">MKKKILELLPYLGLETVEPYDDASRQSCFGQLKGNIPKDVEAFYSITDGGEIPSIECRFYGLDEALELAEEIREMQTSLPLLPVFEASGEASDPCCVLLGEGLAGTIVQLCHDVGSRVHAPSFLDFLTAITETEEGPLAASDHKFCFPKRLTKKEKLIALKLLDLSSEPVDPDSPCVNAEYEPELLIALAQSMTTPQAMPELFDPLDLKDGRARHKAAVNLYYCETPAANAKLENYCRVMNDFARSLRQALASDGHKLSLKNADGIVPTTWLVYRNRQVLVDDVYSTAASPKCWEPMRQWIQEMDELLGKFED</sequence>
<dbReference type="RefSeq" id="WP_147869829.1">
    <property type="nucleotide sequence ID" value="NZ_CP036264.1"/>
</dbReference>
<reference evidence="1 2" key="1">
    <citation type="submission" date="2019-02" db="EMBL/GenBank/DDBJ databases">
        <title>Planctomycetal bacteria perform biofilm scaping via a novel small molecule.</title>
        <authorList>
            <person name="Jeske O."/>
            <person name="Boedeker C."/>
            <person name="Wiegand S."/>
            <person name="Breitling P."/>
            <person name="Kallscheuer N."/>
            <person name="Jogler M."/>
            <person name="Rohde M."/>
            <person name="Petersen J."/>
            <person name="Medema M.H."/>
            <person name="Surup F."/>
            <person name="Jogler C."/>
        </authorList>
    </citation>
    <scope>NUCLEOTIDE SEQUENCE [LARGE SCALE GENOMIC DNA]</scope>
    <source>
        <strain evidence="1 2">Mal15</strain>
    </source>
</reference>
<name>A0A5B9MHL5_9BACT</name>
<accession>A0A5B9MHL5</accession>
<protein>
    <recommendedName>
        <fullName evidence="3">SMI1/KNR4 family protein</fullName>
    </recommendedName>
</protein>
<evidence type="ECO:0000313" key="1">
    <source>
        <dbReference type="EMBL" id="QEG00619.1"/>
    </source>
</evidence>
<proteinExistence type="predicted"/>
<evidence type="ECO:0000313" key="2">
    <source>
        <dbReference type="Proteomes" id="UP000321353"/>
    </source>
</evidence>